<name>A0A378FS02_KLEPN</name>
<evidence type="ECO:0000313" key="2">
    <source>
        <dbReference type="EMBL" id="STW47336.1"/>
    </source>
</evidence>
<accession>A0A378FS02</accession>
<feature type="region of interest" description="Disordered" evidence="1">
    <location>
        <begin position="40"/>
        <end position="60"/>
    </location>
</feature>
<dbReference type="Proteomes" id="UP000255167">
    <property type="component" value="Unassembled WGS sequence"/>
</dbReference>
<evidence type="ECO:0000313" key="3">
    <source>
        <dbReference type="Proteomes" id="UP000255167"/>
    </source>
</evidence>
<feature type="compositionally biased region" description="Basic and acidic residues" evidence="1">
    <location>
        <begin position="47"/>
        <end position="60"/>
    </location>
</feature>
<dbReference type="AlphaFoldDB" id="A0A378FS02"/>
<evidence type="ECO:0000256" key="1">
    <source>
        <dbReference type="SAM" id="MobiDB-lite"/>
    </source>
</evidence>
<sequence length="60" mass="7142">MRFVRRNTVIQNVIHLFGIQFFHPFRHHHRGNAVTHQVSQRAGFGHKAVDTEDQRQTSHR</sequence>
<reference evidence="2 3" key="1">
    <citation type="submission" date="2018-06" db="EMBL/GenBank/DDBJ databases">
        <authorList>
            <consortium name="Pathogen Informatics"/>
            <person name="Doyle S."/>
        </authorList>
    </citation>
    <scope>NUCLEOTIDE SEQUENCE [LARGE SCALE GENOMIC DNA]</scope>
    <source>
        <strain evidence="2 3">NCTC9617</strain>
    </source>
</reference>
<gene>
    <name evidence="2" type="ORF">NCTC9617_03886</name>
</gene>
<proteinExistence type="predicted"/>
<dbReference type="EMBL" id="UGNC01000005">
    <property type="protein sequence ID" value="STW47336.1"/>
    <property type="molecule type" value="Genomic_DNA"/>
</dbReference>
<protein>
    <submittedName>
        <fullName evidence="2">Uncharacterized protein</fullName>
    </submittedName>
</protein>
<organism evidence="2 3">
    <name type="scientific">Klebsiella pneumoniae</name>
    <dbReference type="NCBI Taxonomy" id="573"/>
    <lineage>
        <taxon>Bacteria</taxon>
        <taxon>Pseudomonadati</taxon>
        <taxon>Pseudomonadota</taxon>
        <taxon>Gammaproteobacteria</taxon>
        <taxon>Enterobacterales</taxon>
        <taxon>Enterobacteriaceae</taxon>
        <taxon>Klebsiella/Raoultella group</taxon>
        <taxon>Klebsiella</taxon>
        <taxon>Klebsiella pneumoniae complex</taxon>
    </lineage>
</organism>